<dbReference type="PROSITE" id="PS50110">
    <property type="entry name" value="RESPONSE_REGULATORY"/>
    <property type="match status" value="1"/>
</dbReference>
<dbReference type="EMBL" id="CP059399">
    <property type="protein sequence ID" value="QLY33671.1"/>
    <property type="molecule type" value="Genomic_DNA"/>
</dbReference>
<feature type="domain" description="OmpR/PhoB-type" evidence="5">
    <location>
        <begin position="133"/>
        <end position="225"/>
    </location>
</feature>
<evidence type="ECO:0000259" key="5">
    <source>
        <dbReference type="PROSITE" id="PS51755"/>
    </source>
</evidence>
<sequence>MSDDGTTARSVWVLVCEDDDRLGEQVAIGLRDAGFTVDLTRNLADAGLRFGRHRYDCLVIDRGLPDGDGLDLIRRQRESGGQTPALVITARDSPADRAAGYLSGADDFLAKPFSLSELSARVRALCTRRTRPSPILTVGDVVVDRVRRRVLRGGVLLTVSAREFCALELLATRVGTRVSATEMVEYCPEAHTPADSIAETVARLERKLGAPRLIDATDEGYLLQA</sequence>
<keyword evidence="2" id="KW-0597">Phosphoprotein</keyword>
<dbReference type="PANTHER" id="PTHR48111:SF36">
    <property type="entry name" value="TRANSCRIPTIONAL REGULATORY PROTEIN CUTR"/>
    <property type="match status" value="1"/>
</dbReference>
<dbReference type="AlphaFoldDB" id="A0A7D6VEP9"/>
<evidence type="ECO:0000313" key="7">
    <source>
        <dbReference type="Proteomes" id="UP000515512"/>
    </source>
</evidence>
<dbReference type="SUPFAM" id="SSF52172">
    <property type="entry name" value="CheY-like"/>
    <property type="match status" value="1"/>
</dbReference>
<accession>A0A7D6VEP9</accession>
<feature type="modified residue" description="4-aspartylphosphate" evidence="2">
    <location>
        <position position="61"/>
    </location>
</feature>
<protein>
    <submittedName>
        <fullName evidence="6">Response regulator</fullName>
    </submittedName>
</protein>
<evidence type="ECO:0000313" key="6">
    <source>
        <dbReference type="EMBL" id="QLY33671.1"/>
    </source>
</evidence>
<evidence type="ECO:0000259" key="4">
    <source>
        <dbReference type="PROSITE" id="PS50110"/>
    </source>
</evidence>
<dbReference type="InterPro" id="IPR016032">
    <property type="entry name" value="Sig_transdc_resp-reg_C-effctor"/>
</dbReference>
<gene>
    <name evidence="6" type="ORF">H0264_16820</name>
</gene>
<dbReference type="GO" id="GO:0005829">
    <property type="term" value="C:cytosol"/>
    <property type="evidence" value="ECO:0007669"/>
    <property type="project" value="TreeGrafter"/>
</dbReference>
<dbReference type="GO" id="GO:0000976">
    <property type="term" value="F:transcription cis-regulatory region binding"/>
    <property type="evidence" value="ECO:0007669"/>
    <property type="project" value="TreeGrafter"/>
</dbReference>
<name>A0A7D6VEP9_9NOCA</name>
<evidence type="ECO:0000256" key="3">
    <source>
        <dbReference type="PROSITE-ProRule" id="PRU01091"/>
    </source>
</evidence>
<dbReference type="GO" id="GO:0032993">
    <property type="term" value="C:protein-DNA complex"/>
    <property type="evidence" value="ECO:0007669"/>
    <property type="project" value="TreeGrafter"/>
</dbReference>
<organism evidence="6 7">
    <name type="scientific">Nocardia huaxiensis</name>
    <dbReference type="NCBI Taxonomy" id="2755382"/>
    <lineage>
        <taxon>Bacteria</taxon>
        <taxon>Bacillati</taxon>
        <taxon>Actinomycetota</taxon>
        <taxon>Actinomycetes</taxon>
        <taxon>Mycobacteriales</taxon>
        <taxon>Nocardiaceae</taxon>
        <taxon>Nocardia</taxon>
    </lineage>
</organism>
<dbReference type="InterPro" id="IPR039420">
    <property type="entry name" value="WalR-like"/>
</dbReference>
<dbReference type="GO" id="GO:0000156">
    <property type="term" value="F:phosphorelay response regulator activity"/>
    <property type="evidence" value="ECO:0007669"/>
    <property type="project" value="TreeGrafter"/>
</dbReference>
<dbReference type="RefSeq" id="WP_181584835.1">
    <property type="nucleotide sequence ID" value="NZ_CP059399.1"/>
</dbReference>
<reference evidence="6 7" key="1">
    <citation type="submission" date="2020-07" db="EMBL/GenBank/DDBJ databases">
        <authorList>
            <person name="Zhuang K."/>
            <person name="Ran Y."/>
        </authorList>
    </citation>
    <scope>NUCLEOTIDE SEQUENCE [LARGE SCALE GENOMIC DNA]</scope>
    <source>
        <strain evidence="6 7">WCH-YHL-001</strain>
    </source>
</reference>
<feature type="domain" description="Response regulatory" evidence="4">
    <location>
        <begin position="12"/>
        <end position="126"/>
    </location>
</feature>
<dbReference type="Pfam" id="PF00072">
    <property type="entry name" value="Response_reg"/>
    <property type="match status" value="1"/>
</dbReference>
<dbReference type="Gene3D" id="1.10.10.10">
    <property type="entry name" value="Winged helix-like DNA-binding domain superfamily/Winged helix DNA-binding domain"/>
    <property type="match status" value="1"/>
</dbReference>
<dbReference type="Gene3D" id="3.40.50.2300">
    <property type="match status" value="1"/>
</dbReference>
<dbReference type="SMART" id="SM00448">
    <property type="entry name" value="REC"/>
    <property type="match status" value="1"/>
</dbReference>
<feature type="DNA-binding region" description="OmpR/PhoB-type" evidence="3">
    <location>
        <begin position="133"/>
        <end position="225"/>
    </location>
</feature>
<dbReference type="InterPro" id="IPR011006">
    <property type="entry name" value="CheY-like_superfamily"/>
</dbReference>
<evidence type="ECO:0000256" key="2">
    <source>
        <dbReference type="PROSITE-ProRule" id="PRU00169"/>
    </source>
</evidence>
<dbReference type="PROSITE" id="PS51755">
    <property type="entry name" value="OMPR_PHOB"/>
    <property type="match status" value="1"/>
</dbReference>
<dbReference type="InterPro" id="IPR001789">
    <property type="entry name" value="Sig_transdc_resp-reg_receiver"/>
</dbReference>
<evidence type="ECO:0000256" key="1">
    <source>
        <dbReference type="ARBA" id="ARBA00023125"/>
    </source>
</evidence>
<dbReference type="Proteomes" id="UP000515512">
    <property type="component" value="Chromosome"/>
</dbReference>
<dbReference type="SUPFAM" id="SSF46894">
    <property type="entry name" value="C-terminal effector domain of the bipartite response regulators"/>
    <property type="match status" value="1"/>
</dbReference>
<proteinExistence type="predicted"/>
<dbReference type="GO" id="GO:0006355">
    <property type="term" value="P:regulation of DNA-templated transcription"/>
    <property type="evidence" value="ECO:0007669"/>
    <property type="project" value="InterPro"/>
</dbReference>
<dbReference type="PANTHER" id="PTHR48111">
    <property type="entry name" value="REGULATOR OF RPOS"/>
    <property type="match status" value="1"/>
</dbReference>
<keyword evidence="7" id="KW-1185">Reference proteome</keyword>
<dbReference type="KEGG" id="nhu:H0264_16820"/>
<keyword evidence="1 3" id="KW-0238">DNA-binding</keyword>
<dbReference type="InterPro" id="IPR001867">
    <property type="entry name" value="OmpR/PhoB-type_DNA-bd"/>
</dbReference>
<dbReference type="InterPro" id="IPR036388">
    <property type="entry name" value="WH-like_DNA-bd_sf"/>
</dbReference>